<name>A0AAV7HM75_COTGL</name>
<dbReference type="EMBL" id="JAHXZJ010002609">
    <property type="protein sequence ID" value="KAH0540990.1"/>
    <property type="molecule type" value="Genomic_DNA"/>
</dbReference>
<evidence type="ECO:0000313" key="2">
    <source>
        <dbReference type="Proteomes" id="UP000826195"/>
    </source>
</evidence>
<organism evidence="1 2">
    <name type="scientific">Cotesia glomerata</name>
    <name type="common">Lepidopteran parasitic wasp</name>
    <name type="synonym">Apanteles glomeratus</name>
    <dbReference type="NCBI Taxonomy" id="32391"/>
    <lineage>
        <taxon>Eukaryota</taxon>
        <taxon>Metazoa</taxon>
        <taxon>Ecdysozoa</taxon>
        <taxon>Arthropoda</taxon>
        <taxon>Hexapoda</taxon>
        <taxon>Insecta</taxon>
        <taxon>Pterygota</taxon>
        <taxon>Neoptera</taxon>
        <taxon>Endopterygota</taxon>
        <taxon>Hymenoptera</taxon>
        <taxon>Apocrita</taxon>
        <taxon>Ichneumonoidea</taxon>
        <taxon>Braconidae</taxon>
        <taxon>Microgastrinae</taxon>
        <taxon>Cotesia</taxon>
    </lineage>
</organism>
<feature type="non-terminal residue" evidence="1">
    <location>
        <position position="1"/>
    </location>
</feature>
<evidence type="ECO:0000313" key="1">
    <source>
        <dbReference type="EMBL" id="KAH0540990.1"/>
    </source>
</evidence>
<reference evidence="1 2" key="1">
    <citation type="journal article" date="2021" name="J. Hered.">
        <title>A chromosome-level genome assembly of the parasitoid wasp, Cotesia glomerata (Hymenoptera: Braconidae).</title>
        <authorList>
            <person name="Pinto B.J."/>
            <person name="Weis J.J."/>
            <person name="Gamble T."/>
            <person name="Ode P.J."/>
            <person name="Paul R."/>
            <person name="Zaspel J.M."/>
        </authorList>
    </citation>
    <scope>NUCLEOTIDE SEQUENCE [LARGE SCALE GENOMIC DNA]</scope>
    <source>
        <strain evidence="1">CgM1</strain>
    </source>
</reference>
<sequence length="62" mass="7455">VDIKRMIPVRQDMIRIWGDSEIDSSDKPIKCIAVRRIYFRSEFPQERVPSIERGGERPIRRR</sequence>
<protein>
    <submittedName>
        <fullName evidence="1">Uncharacterized protein</fullName>
    </submittedName>
</protein>
<keyword evidence="2" id="KW-1185">Reference proteome</keyword>
<proteinExistence type="predicted"/>
<dbReference type="AlphaFoldDB" id="A0AAV7HM75"/>
<accession>A0AAV7HM75</accession>
<comment type="caution">
    <text evidence="1">The sequence shown here is derived from an EMBL/GenBank/DDBJ whole genome shotgun (WGS) entry which is preliminary data.</text>
</comment>
<dbReference type="Proteomes" id="UP000826195">
    <property type="component" value="Unassembled WGS sequence"/>
</dbReference>
<gene>
    <name evidence="1" type="ORF">KQX54_020747</name>
</gene>